<organism evidence="1 2">
    <name type="scientific">Dermacentor silvarum</name>
    <name type="common">Tick</name>
    <dbReference type="NCBI Taxonomy" id="543639"/>
    <lineage>
        <taxon>Eukaryota</taxon>
        <taxon>Metazoa</taxon>
        <taxon>Ecdysozoa</taxon>
        <taxon>Arthropoda</taxon>
        <taxon>Chelicerata</taxon>
        <taxon>Arachnida</taxon>
        <taxon>Acari</taxon>
        <taxon>Parasitiformes</taxon>
        <taxon>Ixodida</taxon>
        <taxon>Ixodoidea</taxon>
        <taxon>Ixodidae</taxon>
        <taxon>Rhipicephalinae</taxon>
        <taxon>Dermacentor</taxon>
    </lineage>
</organism>
<proteinExistence type="predicted"/>
<gene>
    <name evidence="1" type="ORF">HPB49_003694</name>
</gene>
<comment type="caution">
    <text evidence="1">The sequence shown here is derived from an EMBL/GenBank/DDBJ whole genome shotgun (WGS) entry which is preliminary data.</text>
</comment>
<dbReference type="EMBL" id="CM023470">
    <property type="protein sequence ID" value="KAH7977819.1"/>
    <property type="molecule type" value="Genomic_DNA"/>
</dbReference>
<evidence type="ECO:0000313" key="2">
    <source>
        <dbReference type="Proteomes" id="UP000821865"/>
    </source>
</evidence>
<accession>A0ACB8DUN8</accession>
<evidence type="ECO:0000313" key="1">
    <source>
        <dbReference type="EMBL" id="KAH7977819.1"/>
    </source>
</evidence>
<name>A0ACB8DUN8_DERSI</name>
<reference evidence="1" key="1">
    <citation type="submission" date="2020-05" db="EMBL/GenBank/DDBJ databases">
        <title>Large-scale comparative analyses of tick genomes elucidate their genetic diversity and vector capacities.</title>
        <authorList>
            <person name="Jia N."/>
            <person name="Wang J."/>
            <person name="Shi W."/>
            <person name="Du L."/>
            <person name="Sun Y."/>
            <person name="Zhan W."/>
            <person name="Jiang J."/>
            <person name="Wang Q."/>
            <person name="Zhang B."/>
            <person name="Ji P."/>
            <person name="Sakyi L.B."/>
            <person name="Cui X."/>
            <person name="Yuan T."/>
            <person name="Jiang B."/>
            <person name="Yang W."/>
            <person name="Lam T.T.-Y."/>
            <person name="Chang Q."/>
            <person name="Ding S."/>
            <person name="Wang X."/>
            <person name="Zhu J."/>
            <person name="Ruan X."/>
            <person name="Zhao L."/>
            <person name="Wei J."/>
            <person name="Que T."/>
            <person name="Du C."/>
            <person name="Cheng J."/>
            <person name="Dai P."/>
            <person name="Han X."/>
            <person name="Huang E."/>
            <person name="Gao Y."/>
            <person name="Liu J."/>
            <person name="Shao H."/>
            <person name="Ye R."/>
            <person name="Li L."/>
            <person name="Wei W."/>
            <person name="Wang X."/>
            <person name="Wang C."/>
            <person name="Yang T."/>
            <person name="Huo Q."/>
            <person name="Li W."/>
            <person name="Guo W."/>
            <person name="Chen H."/>
            <person name="Zhou L."/>
            <person name="Ni X."/>
            <person name="Tian J."/>
            <person name="Zhou Y."/>
            <person name="Sheng Y."/>
            <person name="Liu T."/>
            <person name="Pan Y."/>
            <person name="Xia L."/>
            <person name="Li J."/>
            <person name="Zhao F."/>
            <person name="Cao W."/>
        </authorList>
    </citation>
    <scope>NUCLEOTIDE SEQUENCE</scope>
    <source>
        <strain evidence="1">Dsil-2018</strain>
    </source>
</reference>
<protein>
    <submittedName>
        <fullName evidence="1">Uncharacterized protein</fullName>
    </submittedName>
</protein>
<dbReference type="Proteomes" id="UP000821865">
    <property type="component" value="Chromosome 1"/>
</dbReference>
<keyword evidence="2" id="KW-1185">Reference proteome</keyword>
<sequence>MQKATMNAEQKPNTKEQALSASLLPPGVPDILAGDLQAPQMCAHYAQEMFDCMTYLESKWPVPPKFLRLQTALTPEMRAILINRMMMVHQRFQMLQETLFLAVSLTDKFLQGQSVSRSTLQLLGVSAIFVAGKFEAMMPPALGDMIYVTVGAYQSKDVLRMEQQILRTLDWFLGQPLRLYHPRRNSKAAQAEIAEHSLAKLVLVLCLLDYPRAWVRPSEQATAAVCLSLSLFDREDQHRRGSLMSNFGRYTEEALQPTIKCMAGLLLDPPKSTLKAPFEKYKRRRLEGVSTVIVSHDAKLRKMAGRP</sequence>